<organism evidence="1 2">
    <name type="scientific">Entomophthora muscae</name>
    <dbReference type="NCBI Taxonomy" id="34485"/>
    <lineage>
        <taxon>Eukaryota</taxon>
        <taxon>Fungi</taxon>
        <taxon>Fungi incertae sedis</taxon>
        <taxon>Zoopagomycota</taxon>
        <taxon>Entomophthoromycotina</taxon>
        <taxon>Entomophthoromycetes</taxon>
        <taxon>Entomophthorales</taxon>
        <taxon>Entomophthoraceae</taxon>
        <taxon>Entomophthora</taxon>
    </lineage>
</organism>
<comment type="caution">
    <text evidence="1">The sequence shown here is derived from an EMBL/GenBank/DDBJ whole genome shotgun (WGS) entry which is preliminary data.</text>
</comment>
<evidence type="ECO:0000313" key="2">
    <source>
        <dbReference type="Proteomes" id="UP001165960"/>
    </source>
</evidence>
<sequence length="86" mass="9125">MVQQSVHQHHSAHPNKFLRHEKFPGATLIVGETWTPTSQSLPTQSSQPSVVRSQELAAAALGLPAAALLAANLTFAAISGDNPKFN</sequence>
<dbReference type="Proteomes" id="UP001165960">
    <property type="component" value="Unassembled WGS sequence"/>
</dbReference>
<keyword evidence="2" id="KW-1185">Reference proteome</keyword>
<accession>A0ACC2UFC0</accession>
<reference evidence="1" key="1">
    <citation type="submission" date="2022-04" db="EMBL/GenBank/DDBJ databases">
        <title>Genome of the entomopathogenic fungus Entomophthora muscae.</title>
        <authorList>
            <person name="Elya C."/>
            <person name="Lovett B.R."/>
            <person name="Lee E."/>
            <person name="Macias A.M."/>
            <person name="Hajek A.E."/>
            <person name="De Bivort B.L."/>
            <person name="Kasson M.T."/>
            <person name="De Fine Licht H.H."/>
            <person name="Stajich J.E."/>
        </authorList>
    </citation>
    <scope>NUCLEOTIDE SEQUENCE</scope>
    <source>
        <strain evidence="1">Berkeley</strain>
    </source>
</reference>
<gene>
    <name evidence="1" type="ORF">DSO57_1016028</name>
</gene>
<name>A0ACC2UFC0_9FUNG</name>
<dbReference type="EMBL" id="QTSX02000774">
    <property type="protein sequence ID" value="KAJ9085226.1"/>
    <property type="molecule type" value="Genomic_DNA"/>
</dbReference>
<protein>
    <submittedName>
        <fullName evidence="1">Uncharacterized protein</fullName>
    </submittedName>
</protein>
<evidence type="ECO:0000313" key="1">
    <source>
        <dbReference type="EMBL" id="KAJ9085226.1"/>
    </source>
</evidence>
<proteinExistence type="predicted"/>